<organism evidence="1 2">
    <name type="scientific">Vibrio marisflavi CECT 7928</name>
    <dbReference type="NCBI Taxonomy" id="634439"/>
    <lineage>
        <taxon>Bacteria</taxon>
        <taxon>Pseudomonadati</taxon>
        <taxon>Pseudomonadota</taxon>
        <taxon>Gammaproteobacteria</taxon>
        <taxon>Vibrionales</taxon>
        <taxon>Vibrionaceae</taxon>
        <taxon>Vibrio</taxon>
    </lineage>
</organism>
<gene>
    <name evidence="1" type="ORF">VMF7928_02851</name>
</gene>
<comment type="caution">
    <text evidence="1">The sequence shown here is derived from an EMBL/GenBank/DDBJ whole genome shotgun (WGS) entry which is preliminary data.</text>
</comment>
<protein>
    <submittedName>
        <fullName evidence="1">Uncharacterized protein</fullName>
    </submittedName>
</protein>
<dbReference type="EMBL" id="CAKLDM010000002">
    <property type="protein sequence ID" value="CAH0540431.1"/>
    <property type="molecule type" value="Genomic_DNA"/>
</dbReference>
<keyword evidence="2" id="KW-1185">Reference proteome</keyword>
<reference evidence="1" key="1">
    <citation type="submission" date="2021-11" db="EMBL/GenBank/DDBJ databases">
        <authorList>
            <person name="Rodrigo-Torres L."/>
            <person name="Arahal R. D."/>
            <person name="Lucena T."/>
        </authorList>
    </citation>
    <scope>NUCLEOTIDE SEQUENCE</scope>
    <source>
        <strain evidence="1">CECT 7928</strain>
    </source>
</reference>
<evidence type="ECO:0000313" key="1">
    <source>
        <dbReference type="EMBL" id="CAH0540431.1"/>
    </source>
</evidence>
<proteinExistence type="predicted"/>
<sequence>MKRASSTYRLQLIKEVASKKQQMANDPMANYIHQLLSEKADTDNSVELNNRFVGSHFDENAGGWISDIWGLK</sequence>
<dbReference type="RefSeq" id="WP_237362372.1">
    <property type="nucleotide sequence ID" value="NZ_CAKLDM010000002.1"/>
</dbReference>
<accession>A0ABM9A5H5</accession>
<dbReference type="Proteomes" id="UP000838748">
    <property type="component" value="Unassembled WGS sequence"/>
</dbReference>
<name>A0ABM9A5H5_9VIBR</name>
<evidence type="ECO:0000313" key="2">
    <source>
        <dbReference type="Proteomes" id="UP000838748"/>
    </source>
</evidence>